<sequence>MGLRVWESRFLLALDFTGGIEEVLSQPFRLRFTTAGGAEDHTPDFLVLLDGAAVLIDVRPGHLVRDETWRSSPPPSGRRPRPGGAMWW</sequence>
<evidence type="ECO:0000256" key="1">
    <source>
        <dbReference type="SAM" id="MobiDB-lite"/>
    </source>
</evidence>
<organism evidence="2 3">
    <name type="scientific">Streptomyces antimycoticus</name>
    <dbReference type="NCBI Taxonomy" id="68175"/>
    <lineage>
        <taxon>Bacteria</taxon>
        <taxon>Bacillati</taxon>
        <taxon>Actinomycetota</taxon>
        <taxon>Actinomycetes</taxon>
        <taxon>Kitasatosporales</taxon>
        <taxon>Streptomycetaceae</taxon>
        <taxon>Streptomyces</taxon>
        <taxon>Streptomyces violaceusniger group</taxon>
    </lineage>
</organism>
<reference evidence="2 3" key="1">
    <citation type="journal article" date="2020" name="Int. J. Syst. Evol. Microbiol.">
        <title>Reclassification of Streptomyces castelarensis and Streptomyces sporoclivatus as later heterotypic synonyms of Streptomyces antimycoticus.</title>
        <authorList>
            <person name="Komaki H."/>
            <person name="Tamura T."/>
        </authorList>
    </citation>
    <scope>NUCLEOTIDE SEQUENCE [LARGE SCALE GENOMIC DNA]</scope>
    <source>
        <strain evidence="2 3">NBRC 100767</strain>
    </source>
</reference>
<dbReference type="EMBL" id="AP019620">
    <property type="protein sequence ID" value="BBJ37830.1"/>
    <property type="molecule type" value="Genomic_DNA"/>
</dbReference>
<gene>
    <name evidence="2" type="ORF">SSPO_005480</name>
</gene>
<name>A0A499UDF5_9ACTN</name>
<proteinExistence type="predicted"/>
<protein>
    <recommendedName>
        <fullName evidence="4">NERD domain-containing protein</fullName>
    </recommendedName>
</protein>
<dbReference type="AlphaFoldDB" id="A0A499UDF5"/>
<feature type="region of interest" description="Disordered" evidence="1">
    <location>
        <begin position="66"/>
        <end position="88"/>
    </location>
</feature>
<dbReference type="Proteomes" id="UP000463951">
    <property type="component" value="Chromosome"/>
</dbReference>
<evidence type="ECO:0000313" key="2">
    <source>
        <dbReference type="EMBL" id="BBJ37830.1"/>
    </source>
</evidence>
<evidence type="ECO:0000313" key="3">
    <source>
        <dbReference type="Proteomes" id="UP000463951"/>
    </source>
</evidence>
<evidence type="ECO:0008006" key="4">
    <source>
        <dbReference type="Google" id="ProtNLM"/>
    </source>
</evidence>
<accession>A0A499UDF5</accession>